<dbReference type="NCBIfam" id="TIGR00486">
    <property type="entry name" value="YbgI_SA1388"/>
    <property type="match status" value="1"/>
</dbReference>
<dbReference type="Pfam" id="PF01784">
    <property type="entry name" value="DUF34_NIF3"/>
    <property type="match status" value="1"/>
</dbReference>
<dbReference type="PIRSF" id="PIRSF037489">
    <property type="entry name" value="UCP037489_NIF3_YqfO"/>
    <property type="match status" value="1"/>
</dbReference>
<dbReference type="AlphaFoldDB" id="A0A1G9YIB8"/>
<evidence type="ECO:0000256" key="2">
    <source>
        <dbReference type="ARBA" id="ARBA00022112"/>
    </source>
</evidence>
<dbReference type="GO" id="GO:0046872">
    <property type="term" value="F:metal ion binding"/>
    <property type="evidence" value="ECO:0007669"/>
    <property type="project" value="UniProtKB-UniRule"/>
</dbReference>
<evidence type="ECO:0000256" key="1">
    <source>
        <dbReference type="ARBA" id="ARBA00006964"/>
    </source>
</evidence>
<evidence type="ECO:0000313" key="6">
    <source>
        <dbReference type="EMBL" id="SDN08642.1"/>
    </source>
</evidence>
<evidence type="ECO:0000313" key="7">
    <source>
        <dbReference type="Proteomes" id="UP000182347"/>
    </source>
</evidence>
<dbReference type="Proteomes" id="UP000182347">
    <property type="component" value="Unassembled WGS sequence"/>
</dbReference>
<sequence length="373" mass="41567">MTQMQVSGRQIIDAFEAWAPPGLAYKWDNVGLQVGTLDKPVKKVMITLDVLETVAEEAAEANVDLIIAHHPLLFKSLKQIDTMTPKGRTITKLIENGITVYAAHTNLDITRGGVSDILSERLGIRETTVLVPSEQDELIKLAVYVPDDYTEKVRVAIGNQGAGHIGDYSHCSFRVKGEGTFKPLDGTQPFIGSKGELARVEEDRLETIIPKSKLSRVLAAIETAHPYEEPAYDLYPLKNKGEEIGVGRIGELQESMTLRELGELVKERYQVPSLRIVGNLDEEVKRVAVLGGSGEDYIDQAYQQRADVFITGDLSFHEAQDAWQMGLKLIDPGHHVEKFMKQSVQSFLQQKFDKFSAPEVIISETNTEPFQFM</sequence>
<accession>A0A1G9YIB8</accession>
<feature type="binding site" evidence="5">
    <location>
        <position position="70"/>
    </location>
    <ligand>
        <name>a divalent metal cation</name>
        <dbReference type="ChEBI" id="CHEBI:60240"/>
        <label>1</label>
    </ligand>
</feature>
<dbReference type="InterPro" id="IPR017221">
    <property type="entry name" value="DUF34/NIF3_bac"/>
</dbReference>
<dbReference type="PANTHER" id="PTHR13799">
    <property type="entry name" value="NGG1 INTERACTING FACTOR 3"/>
    <property type="match status" value="1"/>
</dbReference>
<protein>
    <recommendedName>
        <fullName evidence="2 4">GTP cyclohydrolase 1 type 2 homolog</fullName>
    </recommendedName>
</protein>
<dbReference type="Gene3D" id="3.40.1390.30">
    <property type="entry name" value="NIF3 (NGG1p interacting factor 3)-like"/>
    <property type="match status" value="2"/>
</dbReference>
<dbReference type="STRING" id="482461.SAMN05216244_4178"/>
<evidence type="ECO:0000256" key="4">
    <source>
        <dbReference type="PIRNR" id="PIRNR037489"/>
    </source>
</evidence>
<dbReference type="GO" id="GO:0005737">
    <property type="term" value="C:cytoplasm"/>
    <property type="evidence" value="ECO:0007669"/>
    <property type="project" value="TreeGrafter"/>
</dbReference>
<feature type="binding site" evidence="5">
    <location>
        <position position="337"/>
    </location>
    <ligand>
        <name>a divalent metal cation</name>
        <dbReference type="ChEBI" id="CHEBI:60240"/>
        <label>1</label>
    </ligand>
</feature>
<keyword evidence="7" id="KW-1185">Reference proteome</keyword>
<evidence type="ECO:0000256" key="5">
    <source>
        <dbReference type="PIRSR" id="PIRSR602678-1"/>
    </source>
</evidence>
<dbReference type="InterPro" id="IPR002678">
    <property type="entry name" value="DUF34/NIF3"/>
</dbReference>
<proteinExistence type="inferred from homology"/>
<dbReference type="FunFam" id="3.40.1390.30:FF:000001">
    <property type="entry name" value="GTP cyclohydrolase 1 type 2"/>
    <property type="match status" value="1"/>
</dbReference>
<feature type="binding site" evidence="5">
    <location>
        <position position="334"/>
    </location>
    <ligand>
        <name>a divalent metal cation</name>
        <dbReference type="ChEBI" id="CHEBI:60240"/>
        <label>1</label>
    </ligand>
</feature>
<dbReference type="SUPFAM" id="SSF102705">
    <property type="entry name" value="NIF3 (NGG1p interacting factor 3)-like"/>
    <property type="match status" value="1"/>
</dbReference>
<organism evidence="6 7">
    <name type="scientific">Sediminibacillus halophilus</name>
    <dbReference type="NCBI Taxonomy" id="482461"/>
    <lineage>
        <taxon>Bacteria</taxon>
        <taxon>Bacillati</taxon>
        <taxon>Bacillota</taxon>
        <taxon>Bacilli</taxon>
        <taxon>Bacillales</taxon>
        <taxon>Bacillaceae</taxon>
        <taxon>Sediminibacillus</taxon>
    </lineage>
</organism>
<dbReference type="InterPro" id="IPR015867">
    <property type="entry name" value="N-reg_PII/ATP_PRibTrfase_C"/>
</dbReference>
<gene>
    <name evidence="6" type="ORF">SAMN05216244_4178</name>
</gene>
<feature type="binding site" evidence="5">
    <location>
        <position position="69"/>
    </location>
    <ligand>
        <name>a divalent metal cation</name>
        <dbReference type="ChEBI" id="CHEBI:60240"/>
        <label>1</label>
    </ligand>
</feature>
<keyword evidence="3 4" id="KW-0479">Metal-binding</keyword>
<dbReference type="InterPro" id="IPR036069">
    <property type="entry name" value="DUF34/NIF3_sf"/>
</dbReference>
<name>A0A1G9YIB8_9BACI</name>
<reference evidence="7" key="1">
    <citation type="submission" date="2016-10" db="EMBL/GenBank/DDBJ databases">
        <authorList>
            <person name="Varghese N."/>
            <person name="Submissions S."/>
        </authorList>
    </citation>
    <scope>NUCLEOTIDE SEQUENCE [LARGE SCALE GENOMIC DNA]</scope>
    <source>
        <strain evidence="7">CGMCC 1.6199</strain>
    </source>
</reference>
<dbReference type="Gene3D" id="3.30.70.120">
    <property type="match status" value="1"/>
</dbReference>
<feature type="binding site" evidence="5">
    <location>
        <position position="108"/>
    </location>
    <ligand>
        <name>a divalent metal cation</name>
        <dbReference type="ChEBI" id="CHEBI:60240"/>
        <label>1</label>
    </ligand>
</feature>
<dbReference type="FunFam" id="3.30.70.120:FF:000006">
    <property type="entry name" value="GTP cyclohydrolase 1 type 2 homolog"/>
    <property type="match status" value="1"/>
</dbReference>
<evidence type="ECO:0000256" key="3">
    <source>
        <dbReference type="ARBA" id="ARBA00022723"/>
    </source>
</evidence>
<comment type="similarity">
    <text evidence="1 4">Belongs to the GTP cyclohydrolase I type 2/NIF3 family.</text>
</comment>
<dbReference type="PANTHER" id="PTHR13799:SF14">
    <property type="entry name" value="GTP CYCLOHYDROLASE 1 TYPE 2 HOMOLOG"/>
    <property type="match status" value="1"/>
</dbReference>
<dbReference type="EMBL" id="FNHF01000009">
    <property type="protein sequence ID" value="SDN08642.1"/>
    <property type="molecule type" value="Genomic_DNA"/>
</dbReference>